<dbReference type="GO" id="GO:0005525">
    <property type="term" value="F:GTP binding"/>
    <property type="evidence" value="ECO:0007669"/>
    <property type="project" value="UniProtKB-KW"/>
</dbReference>
<dbReference type="Pfam" id="PF03953">
    <property type="entry name" value="Tubulin_C"/>
    <property type="match status" value="1"/>
</dbReference>
<dbReference type="GO" id="GO:0005200">
    <property type="term" value="F:structural constituent of cytoskeleton"/>
    <property type="evidence" value="ECO:0007669"/>
    <property type="project" value="InterPro"/>
</dbReference>
<dbReference type="SUPFAM" id="SSF55307">
    <property type="entry name" value="Tubulin C-terminal domain-like"/>
    <property type="match status" value="1"/>
</dbReference>
<comment type="caution">
    <text evidence="6">The sequence shown here is derived from an EMBL/GenBank/DDBJ whole genome shotgun (WGS) entry which is preliminary data.</text>
</comment>
<dbReference type="AlphaFoldDB" id="A0A8S1IV36"/>
<dbReference type="PANTHER" id="PTHR36527">
    <property type="entry name" value="OS01G0282866 PROTEIN"/>
    <property type="match status" value="1"/>
</dbReference>
<reference evidence="6" key="1">
    <citation type="submission" date="2020-12" db="EMBL/GenBank/DDBJ databases">
        <authorList>
            <person name="Iha C."/>
        </authorList>
    </citation>
    <scope>NUCLEOTIDE SEQUENCE</scope>
</reference>
<dbReference type="InterPro" id="IPR037103">
    <property type="entry name" value="Tubulin/FtsZ-like_C"/>
</dbReference>
<proteinExistence type="inferred from homology"/>
<dbReference type="InterPro" id="IPR008280">
    <property type="entry name" value="Tub_FtsZ_C"/>
</dbReference>
<dbReference type="GO" id="GO:0007017">
    <property type="term" value="P:microtubule-based process"/>
    <property type="evidence" value="ECO:0007669"/>
    <property type="project" value="InterPro"/>
</dbReference>
<evidence type="ECO:0000259" key="5">
    <source>
        <dbReference type="Pfam" id="PF03953"/>
    </source>
</evidence>
<accession>A0A8S1IV36</accession>
<name>A0A8S1IV36_9CHLO</name>
<dbReference type="Proteomes" id="UP000708148">
    <property type="component" value="Unassembled WGS sequence"/>
</dbReference>
<dbReference type="PANTHER" id="PTHR36527:SF3">
    <property type="entry name" value="OS01G0282866 PROTEIN"/>
    <property type="match status" value="1"/>
</dbReference>
<dbReference type="InterPro" id="IPR023123">
    <property type="entry name" value="Tubulin_C"/>
</dbReference>
<protein>
    <recommendedName>
        <fullName evidence="5">Tubulin/FtsZ 2-layer sandwich domain-containing protein</fullName>
    </recommendedName>
</protein>
<dbReference type="PRINTS" id="PR01163">
    <property type="entry name" value="BETATUBULIN"/>
</dbReference>
<feature type="domain" description="Tubulin/FtsZ 2-layer sandwich" evidence="5">
    <location>
        <begin position="1"/>
        <end position="84"/>
    </location>
</feature>
<keyword evidence="4" id="KW-0342">GTP-binding</keyword>
<dbReference type="OrthoDB" id="6073114at2759"/>
<comment type="similarity">
    <text evidence="1">Belongs to the tubulin family.</text>
</comment>
<evidence type="ECO:0000256" key="4">
    <source>
        <dbReference type="ARBA" id="ARBA00023134"/>
    </source>
</evidence>
<dbReference type="InterPro" id="IPR018316">
    <property type="entry name" value="Tubulin/FtsZ_2-layer-sand-dom"/>
</dbReference>
<evidence type="ECO:0000256" key="1">
    <source>
        <dbReference type="ARBA" id="ARBA00009636"/>
    </source>
</evidence>
<evidence type="ECO:0000256" key="2">
    <source>
        <dbReference type="ARBA" id="ARBA00022701"/>
    </source>
</evidence>
<keyword evidence="2" id="KW-0493">Microtubule</keyword>
<keyword evidence="7" id="KW-1185">Reference proteome</keyword>
<dbReference type="GO" id="GO:0005874">
    <property type="term" value="C:microtubule"/>
    <property type="evidence" value="ECO:0007669"/>
    <property type="project" value="UniProtKB-KW"/>
</dbReference>
<evidence type="ECO:0000313" key="7">
    <source>
        <dbReference type="Proteomes" id="UP000708148"/>
    </source>
</evidence>
<evidence type="ECO:0000256" key="3">
    <source>
        <dbReference type="ARBA" id="ARBA00022741"/>
    </source>
</evidence>
<evidence type="ECO:0000313" key="6">
    <source>
        <dbReference type="EMBL" id="CAD7697703.1"/>
    </source>
</evidence>
<organism evidence="6 7">
    <name type="scientific">Ostreobium quekettii</name>
    <dbReference type="NCBI Taxonomy" id="121088"/>
    <lineage>
        <taxon>Eukaryota</taxon>
        <taxon>Viridiplantae</taxon>
        <taxon>Chlorophyta</taxon>
        <taxon>core chlorophytes</taxon>
        <taxon>Ulvophyceae</taxon>
        <taxon>TCBD clade</taxon>
        <taxon>Bryopsidales</taxon>
        <taxon>Ostreobineae</taxon>
        <taxon>Ostreobiaceae</taxon>
        <taxon>Ostreobium</taxon>
    </lineage>
</organism>
<gene>
    <name evidence="6" type="ORF">OSTQU699_LOCUS3064</name>
</gene>
<dbReference type="Gene3D" id="1.10.287.600">
    <property type="entry name" value="Helix hairpin bin"/>
    <property type="match status" value="1"/>
</dbReference>
<dbReference type="Gene3D" id="3.30.1330.20">
    <property type="entry name" value="Tubulin/FtsZ, C-terminal domain"/>
    <property type="match status" value="1"/>
</dbReference>
<dbReference type="GO" id="GO:0003924">
    <property type="term" value="F:GTPase activity"/>
    <property type="evidence" value="ECO:0007669"/>
    <property type="project" value="InterPro"/>
</dbReference>
<keyword evidence="3" id="KW-0547">Nucleotide-binding</keyword>
<dbReference type="EMBL" id="CAJHUC010000701">
    <property type="protein sequence ID" value="CAD7697703.1"/>
    <property type="molecule type" value="Genomic_DNA"/>
</dbReference>
<sequence length="99" mass="11178">MMCEADPCQGRCPTASCLFRGRISTKEVDEQMKNVQNKDSSHFVEWISDNVKSSVCNVPSKGPQMNATSIGNSTAIQGMFKRVLDMFTALFRRKAFLHW</sequence>
<dbReference type="InterPro" id="IPR002453">
    <property type="entry name" value="Beta_tubulin"/>
</dbReference>